<gene>
    <name evidence="1" type="ORF">S01H4_06457</name>
</gene>
<dbReference type="EMBL" id="BART01001992">
    <property type="protein sequence ID" value="GAG74320.1"/>
    <property type="molecule type" value="Genomic_DNA"/>
</dbReference>
<dbReference type="AlphaFoldDB" id="X0ZWU1"/>
<comment type="caution">
    <text evidence="1">The sequence shown here is derived from an EMBL/GenBank/DDBJ whole genome shotgun (WGS) entry which is preliminary data.</text>
</comment>
<accession>X0ZWU1</accession>
<reference evidence="1" key="1">
    <citation type="journal article" date="2014" name="Front. Microbiol.">
        <title>High frequency of phylogenetically diverse reductive dehalogenase-homologous genes in deep subseafloor sedimentary metagenomes.</title>
        <authorList>
            <person name="Kawai M."/>
            <person name="Futagami T."/>
            <person name="Toyoda A."/>
            <person name="Takaki Y."/>
            <person name="Nishi S."/>
            <person name="Hori S."/>
            <person name="Arai W."/>
            <person name="Tsubouchi T."/>
            <person name="Morono Y."/>
            <person name="Uchiyama I."/>
            <person name="Ito T."/>
            <person name="Fujiyama A."/>
            <person name="Inagaki F."/>
            <person name="Takami H."/>
        </authorList>
    </citation>
    <scope>NUCLEOTIDE SEQUENCE</scope>
    <source>
        <strain evidence="1">Expedition CK06-06</strain>
    </source>
</reference>
<name>X0ZWU1_9ZZZZ</name>
<organism evidence="1">
    <name type="scientific">marine sediment metagenome</name>
    <dbReference type="NCBI Taxonomy" id="412755"/>
    <lineage>
        <taxon>unclassified sequences</taxon>
        <taxon>metagenomes</taxon>
        <taxon>ecological metagenomes</taxon>
    </lineage>
</organism>
<sequence length="267" mass="31066">MSLDLIEPVDQILEKVKELTGKHVKFIERDDLPTDATLKLARRNMPSHLILYKAEHDEVINHLIAHECGHALRMLAAPEEKRLIPSMNEQVKRNALAEIEPEAQRLSSVFRSDKLAPVLNLWYSGIIRQLTNLPPDIMVEKWIYDEYPPLRPYQSRSIEKQHKEALAGLSLQVTKMTPRKILDASNIMNYAFFRIVGMHFGVNYVRPYNSSPYFDRGRKLATITENYVDSYEGDIEMVNKWADFLGLSGWFTWTDFENIPENYEQMP</sequence>
<evidence type="ECO:0000313" key="1">
    <source>
        <dbReference type="EMBL" id="GAG74320.1"/>
    </source>
</evidence>
<protein>
    <submittedName>
        <fullName evidence="1">Uncharacterized protein</fullName>
    </submittedName>
</protein>
<proteinExistence type="predicted"/>